<dbReference type="VEuPathDB" id="TrichDB:TVAGG3_0951450"/>
<reference evidence="2" key="1">
    <citation type="submission" date="2006-10" db="EMBL/GenBank/DDBJ databases">
        <authorList>
            <person name="Amadeo P."/>
            <person name="Zhao Q."/>
            <person name="Wortman J."/>
            <person name="Fraser-Liggett C."/>
            <person name="Carlton J."/>
        </authorList>
    </citation>
    <scope>NUCLEOTIDE SEQUENCE</scope>
    <source>
        <strain evidence="2">G3</strain>
    </source>
</reference>
<dbReference type="RefSeq" id="XP_001304602.1">
    <property type="nucleotide sequence ID" value="XM_001304601.1"/>
</dbReference>
<feature type="compositionally biased region" description="Basic and acidic residues" evidence="1">
    <location>
        <begin position="398"/>
        <end position="408"/>
    </location>
</feature>
<feature type="compositionally biased region" description="Basic and acidic residues" evidence="1">
    <location>
        <begin position="24"/>
        <end position="37"/>
    </location>
</feature>
<dbReference type="AlphaFoldDB" id="A2FTV1"/>
<evidence type="ECO:0000256" key="1">
    <source>
        <dbReference type="SAM" id="MobiDB-lite"/>
    </source>
</evidence>
<keyword evidence="3" id="KW-1185">Reference proteome</keyword>
<sequence length="601" mass="68019">MNEQNDLIEKLNKLQIAIQRACPKVEKKSNEEHLEKKKQNKSAASQKRTKLSENEQNRIEKQFVNYLMEQKLNDTIKKIMLTKNMQIWRKKLGRKVLLRGIGNQNTSQRKPKGKQKGTSKKSQTEPIEEPKSQEMTQQSYNPTEEEENTEEILEFANKIIEEKKKQMKNFDDGIYSPHIYENQNDVPSSQPELSETTALLSDEQHIIKNPFIVSKTLDFSDSDDEFLHSNGNNNKRVPTPIEDVSPIDPKSETLNSEQDFQRKTKPVDLEKTTDRVLINKEILNDKSSSSSRSVSSSVIFETQSGKKKPKFSFKNDDLFAISPSESSSIKQPSSSVSSTKVPSFPPDQNSTNSLIKRVNNAINLSSSGTDKFDSLVEKAQKLLMESSQNIEEEDDERPEERIPLEKVELPPVEIENEKIPKENSEIASVNSTPINSAQSTPSKESSLNSPQPISPESSKNNDSVTDKNSGTESTELKNNSNSMMDSINTPSEDEDIAEFERRISALTSSSRAAIILDDDGEVIDVDNYLKTIGYQLNKPQDITKIEPDAVIEDDDDDEEKIDRELAALQKSLRKAIDSTSHADDHDDDIEDFEYRISKLML</sequence>
<feature type="compositionally biased region" description="Polar residues" evidence="1">
    <location>
        <begin position="425"/>
        <end position="490"/>
    </location>
</feature>
<dbReference type="EMBL" id="DS114018">
    <property type="protein sequence ID" value="EAX91672.1"/>
    <property type="molecule type" value="Genomic_DNA"/>
</dbReference>
<reference evidence="2" key="2">
    <citation type="journal article" date="2007" name="Science">
        <title>Draft genome sequence of the sexually transmitted pathogen Trichomonas vaginalis.</title>
        <authorList>
            <person name="Carlton J.M."/>
            <person name="Hirt R.P."/>
            <person name="Silva J.C."/>
            <person name="Delcher A.L."/>
            <person name="Schatz M."/>
            <person name="Zhao Q."/>
            <person name="Wortman J.R."/>
            <person name="Bidwell S.L."/>
            <person name="Alsmark U.C.M."/>
            <person name="Besteiro S."/>
            <person name="Sicheritz-Ponten T."/>
            <person name="Noel C.J."/>
            <person name="Dacks J.B."/>
            <person name="Foster P.G."/>
            <person name="Simillion C."/>
            <person name="Van de Peer Y."/>
            <person name="Miranda-Saavedra D."/>
            <person name="Barton G.J."/>
            <person name="Westrop G.D."/>
            <person name="Mueller S."/>
            <person name="Dessi D."/>
            <person name="Fiori P.L."/>
            <person name="Ren Q."/>
            <person name="Paulsen I."/>
            <person name="Zhang H."/>
            <person name="Bastida-Corcuera F.D."/>
            <person name="Simoes-Barbosa A."/>
            <person name="Brown M.T."/>
            <person name="Hayes R.D."/>
            <person name="Mukherjee M."/>
            <person name="Okumura C.Y."/>
            <person name="Schneider R."/>
            <person name="Smith A.J."/>
            <person name="Vanacova S."/>
            <person name="Villalvazo M."/>
            <person name="Haas B.J."/>
            <person name="Pertea M."/>
            <person name="Feldblyum T.V."/>
            <person name="Utterback T.R."/>
            <person name="Shu C.L."/>
            <person name="Osoegawa K."/>
            <person name="de Jong P.J."/>
            <person name="Hrdy I."/>
            <person name="Horvathova L."/>
            <person name="Zubacova Z."/>
            <person name="Dolezal P."/>
            <person name="Malik S.B."/>
            <person name="Logsdon J.M. Jr."/>
            <person name="Henze K."/>
            <person name="Gupta A."/>
            <person name="Wang C.C."/>
            <person name="Dunne R.L."/>
            <person name="Upcroft J.A."/>
            <person name="Upcroft P."/>
            <person name="White O."/>
            <person name="Salzberg S.L."/>
            <person name="Tang P."/>
            <person name="Chiu C.-H."/>
            <person name="Lee Y.-S."/>
            <person name="Embley T.M."/>
            <person name="Coombs G.H."/>
            <person name="Mottram J.C."/>
            <person name="Tachezy J."/>
            <person name="Fraser-Liggett C.M."/>
            <person name="Johnson P.J."/>
        </authorList>
    </citation>
    <scope>NUCLEOTIDE SEQUENCE [LARGE SCALE GENOMIC DNA]</scope>
    <source>
        <strain evidence="2">G3</strain>
    </source>
</reference>
<evidence type="ECO:0000313" key="2">
    <source>
        <dbReference type="EMBL" id="EAX91672.1"/>
    </source>
</evidence>
<feature type="region of interest" description="Disordered" evidence="1">
    <location>
        <begin position="224"/>
        <end position="267"/>
    </location>
</feature>
<accession>A2FTV1</accession>
<organism evidence="2 3">
    <name type="scientific">Trichomonas vaginalis (strain ATCC PRA-98 / G3)</name>
    <dbReference type="NCBI Taxonomy" id="412133"/>
    <lineage>
        <taxon>Eukaryota</taxon>
        <taxon>Metamonada</taxon>
        <taxon>Parabasalia</taxon>
        <taxon>Trichomonadida</taxon>
        <taxon>Trichomonadidae</taxon>
        <taxon>Trichomonas</taxon>
    </lineage>
</organism>
<name>A2FTV1_TRIV3</name>
<feature type="region of interest" description="Disordered" evidence="1">
    <location>
        <begin position="323"/>
        <end position="352"/>
    </location>
</feature>
<feature type="compositionally biased region" description="Low complexity" evidence="1">
    <location>
        <begin position="323"/>
        <end position="342"/>
    </location>
</feature>
<proteinExistence type="predicted"/>
<feature type="compositionally biased region" description="Polar residues" evidence="1">
    <location>
        <begin position="133"/>
        <end position="142"/>
    </location>
</feature>
<dbReference type="VEuPathDB" id="TrichDB:TVAG_277420"/>
<feature type="region of interest" description="Disordered" evidence="1">
    <location>
        <begin position="385"/>
        <end position="496"/>
    </location>
</feature>
<dbReference type="InParanoid" id="A2FTV1"/>
<feature type="region of interest" description="Disordered" evidence="1">
    <location>
        <begin position="24"/>
        <end position="56"/>
    </location>
</feature>
<feature type="compositionally biased region" description="Basic and acidic residues" evidence="1">
    <location>
        <begin position="415"/>
        <end position="424"/>
    </location>
</feature>
<dbReference type="Proteomes" id="UP000001542">
    <property type="component" value="Unassembled WGS sequence"/>
</dbReference>
<evidence type="ECO:0000313" key="3">
    <source>
        <dbReference type="Proteomes" id="UP000001542"/>
    </source>
</evidence>
<protein>
    <submittedName>
        <fullName evidence="2">Uncharacterized protein</fullName>
    </submittedName>
</protein>
<feature type="compositionally biased region" description="Basic residues" evidence="1">
    <location>
        <begin position="109"/>
        <end position="119"/>
    </location>
</feature>
<dbReference type="KEGG" id="tva:4749373"/>
<gene>
    <name evidence="2" type="ORF">TVAG_277420</name>
</gene>
<feature type="region of interest" description="Disordered" evidence="1">
    <location>
        <begin position="99"/>
        <end position="150"/>
    </location>
</feature>